<sequence>MLARKDWIAQVTQMPEKSEKFQNIIKKLCPGLDIRKIQYGINDYVQFISSNGDVLYGKILSSNNEIFTIQIIKGVNLLDYGDKDLTLP</sequence>
<name>A0AC34GLZ3_9BILA</name>
<dbReference type="Proteomes" id="UP000887579">
    <property type="component" value="Unplaced"/>
</dbReference>
<evidence type="ECO:0000313" key="1">
    <source>
        <dbReference type="Proteomes" id="UP000887579"/>
    </source>
</evidence>
<proteinExistence type="predicted"/>
<accession>A0AC34GLZ3</accession>
<evidence type="ECO:0000313" key="2">
    <source>
        <dbReference type="WBParaSite" id="ES5_v2.g30590.t1"/>
    </source>
</evidence>
<organism evidence="1 2">
    <name type="scientific">Panagrolaimus sp. ES5</name>
    <dbReference type="NCBI Taxonomy" id="591445"/>
    <lineage>
        <taxon>Eukaryota</taxon>
        <taxon>Metazoa</taxon>
        <taxon>Ecdysozoa</taxon>
        <taxon>Nematoda</taxon>
        <taxon>Chromadorea</taxon>
        <taxon>Rhabditida</taxon>
        <taxon>Tylenchina</taxon>
        <taxon>Panagrolaimomorpha</taxon>
        <taxon>Panagrolaimoidea</taxon>
        <taxon>Panagrolaimidae</taxon>
        <taxon>Panagrolaimus</taxon>
    </lineage>
</organism>
<dbReference type="WBParaSite" id="ES5_v2.g30590.t1">
    <property type="protein sequence ID" value="ES5_v2.g30590.t1"/>
    <property type="gene ID" value="ES5_v2.g30590"/>
</dbReference>
<reference evidence="2" key="1">
    <citation type="submission" date="2022-11" db="UniProtKB">
        <authorList>
            <consortium name="WormBaseParasite"/>
        </authorList>
    </citation>
    <scope>IDENTIFICATION</scope>
</reference>
<protein>
    <submittedName>
        <fullName evidence="2">Uncharacterized protein</fullName>
    </submittedName>
</protein>